<dbReference type="OrthoDB" id="7297112at2"/>
<accession>A0A371K2R1</accession>
<dbReference type="InterPro" id="IPR036691">
    <property type="entry name" value="Endo/exonu/phosph_ase_sf"/>
</dbReference>
<keyword evidence="2" id="KW-0540">Nuclease</keyword>
<evidence type="ECO:0000313" key="2">
    <source>
        <dbReference type="EMBL" id="RDZ28150.1"/>
    </source>
</evidence>
<dbReference type="GO" id="GO:0004527">
    <property type="term" value="F:exonuclease activity"/>
    <property type="evidence" value="ECO:0007669"/>
    <property type="project" value="UniProtKB-KW"/>
</dbReference>
<name>A0A371K2R1_9GAMM</name>
<organism evidence="2 3">
    <name type="scientific">Lysobacter silvisoli</name>
    <dbReference type="NCBI Taxonomy" id="2293254"/>
    <lineage>
        <taxon>Bacteria</taxon>
        <taxon>Pseudomonadati</taxon>
        <taxon>Pseudomonadota</taxon>
        <taxon>Gammaproteobacteria</taxon>
        <taxon>Lysobacterales</taxon>
        <taxon>Lysobacteraceae</taxon>
        <taxon>Lysobacter</taxon>
    </lineage>
</organism>
<proteinExistence type="predicted"/>
<reference evidence="2 3" key="1">
    <citation type="submission" date="2018-08" db="EMBL/GenBank/DDBJ databases">
        <title>Lysobacter sp. zong2l5, whole genome shotgun sequence.</title>
        <authorList>
            <person name="Zhang X."/>
            <person name="Feng G."/>
            <person name="Zhu H."/>
        </authorList>
    </citation>
    <scope>NUCLEOTIDE SEQUENCE [LARGE SCALE GENOMIC DNA]</scope>
    <source>
        <strain evidence="3">zong2l5</strain>
    </source>
</reference>
<keyword evidence="2" id="KW-0255">Endonuclease</keyword>
<sequence>MELRLMWWNAGLSPGKGPKASGDKQQAALAVVNGLIQTHRADLFGLCEVSEADIVRLSNEFGPKGFGIVPIQDKDGQAQFDMCLLYKIDTLAFDLTSKLAAFDMRSKSKIKVGFAIQAVLLQNGEKISIVASHWPSRMQRAKDHVSRIEMSTALRDLVEQKRQEGWGRFVLMGDYNDEPYDTNLFNVLCATRDHAFASKRKDYFYNPFWRHLTGQPYDASSTNHALHGTFQYAASHEPQQSWWLFDQMMFSSEFVGEGPWHLREEDTGVANISRQVYDYTPKPTFPGKLTKSQTLFDHLPIYSTLERI</sequence>
<dbReference type="Proteomes" id="UP000264492">
    <property type="component" value="Unassembled WGS sequence"/>
</dbReference>
<dbReference type="RefSeq" id="WP_115857592.1">
    <property type="nucleotide sequence ID" value="NZ_QTSU01000001.1"/>
</dbReference>
<dbReference type="EMBL" id="QTSU01000001">
    <property type="protein sequence ID" value="RDZ28150.1"/>
    <property type="molecule type" value="Genomic_DNA"/>
</dbReference>
<dbReference type="GO" id="GO:0004519">
    <property type="term" value="F:endonuclease activity"/>
    <property type="evidence" value="ECO:0007669"/>
    <property type="project" value="UniProtKB-KW"/>
</dbReference>
<dbReference type="InterPro" id="IPR005135">
    <property type="entry name" value="Endo/exonuclease/phosphatase"/>
</dbReference>
<dbReference type="Pfam" id="PF19580">
    <property type="entry name" value="Exo_endo_phos_3"/>
    <property type="match status" value="1"/>
</dbReference>
<keyword evidence="3" id="KW-1185">Reference proteome</keyword>
<feature type="domain" description="Endonuclease/exonuclease/phosphatase" evidence="1">
    <location>
        <begin position="30"/>
        <end position="306"/>
    </location>
</feature>
<protein>
    <submittedName>
        <fullName evidence="2">Endonuclease/exonuclease/phosphatase family protein</fullName>
    </submittedName>
</protein>
<dbReference type="SUPFAM" id="SSF56219">
    <property type="entry name" value="DNase I-like"/>
    <property type="match status" value="1"/>
</dbReference>
<dbReference type="AlphaFoldDB" id="A0A371K2R1"/>
<evidence type="ECO:0000313" key="3">
    <source>
        <dbReference type="Proteomes" id="UP000264492"/>
    </source>
</evidence>
<comment type="caution">
    <text evidence="2">The sequence shown here is derived from an EMBL/GenBank/DDBJ whole genome shotgun (WGS) entry which is preliminary data.</text>
</comment>
<keyword evidence="2" id="KW-0378">Hydrolase</keyword>
<dbReference type="Gene3D" id="3.60.10.10">
    <property type="entry name" value="Endonuclease/exonuclease/phosphatase"/>
    <property type="match status" value="1"/>
</dbReference>
<evidence type="ECO:0000259" key="1">
    <source>
        <dbReference type="Pfam" id="PF19580"/>
    </source>
</evidence>
<gene>
    <name evidence="2" type="ORF">DX914_03125</name>
</gene>
<keyword evidence="2" id="KW-0269">Exonuclease</keyword>